<feature type="non-terminal residue" evidence="1">
    <location>
        <position position="1"/>
    </location>
</feature>
<gene>
    <name evidence="1" type="ORF">SCF082_LOCUS30293</name>
</gene>
<proteinExistence type="predicted"/>
<dbReference type="EMBL" id="CAXAMM010024903">
    <property type="protein sequence ID" value="CAK9056162.1"/>
    <property type="molecule type" value="Genomic_DNA"/>
</dbReference>
<evidence type="ECO:0000313" key="2">
    <source>
        <dbReference type="Proteomes" id="UP001642464"/>
    </source>
</evidence>
<keyword evidence="2" id="KW-1185">Reference proteome</keyword>
<accession>A0ABP0MZS3</accession>
<reference evidence="1 2" key="1">
    <citation type="submission" date="2024-02" db="EMBL/GenBank/DDBJ databases">
        <authorList>
            <person name="Chen Y."/>
            <person name="Shah S."/>
            <person name="Dougan E. K."/>
            <person name="Thang M."/>
            <person name="Chan C."/>
        </authorList>
    </citation>
    <scope>NUCLEOTIDE SEQUENCE [LARGE SCALE GENOMIC DNA]</scope>
</reference>
<evidence type="ECO:0000313" key="1">
    <source>
        <dbReference type="EMBL" id="CAK9056162.1"/>
    </source>
</evidence>
<protein>
    <submittedName>
        <fullName evidence="1">Uncharacterized protein</fullName>
    </submittedName>
</protein>
<name>A0ABP0MZS3_9DINO</name>
<organism evidence="1 2">
    <name type="scientific">Durusdinium trenchii</name>
    <dbReference type="NCBI Taxonomy" id="1381693"/>
    <lineage>
        <taxon>Eukaryota</taxon>
        <taxon>Sar</taxon>
        <taxon>Alveolata</taxon>
        <taxon>Dinophyceae</taxon>
        <taxon>Suessiales</taxon>
        <taxon>Symbiodiniaceae</taxon>
        <taxon>Durusdinium</taxon>
    </lineage>
</organism>
<dbReference type="Proteomes" id="UP001642464">
    <property type="component" value="Unassembled WGS sequence"/>
</dbReference>
<feature type="non-terminal residue" evidence="1">
    <location>
        <position position="83"/>
    </location>
</feature>
<sequence>TPSDDQRFLDFVSDSESSRSSVPRCVRVSMNVPQKCQRSASAACGAAVGPVGVDLFHVKVPSWACGQKHLLAFKEDAESRVHP</sequence>
<comment type="caution">
    <text evidence="1">The sequence shown here is derived from an EMBL/GenBank/DDBJ whole genome shotgun (WGS) entry which is preliminary data.</text>
</comment>